<sequence>MQTDYSESENVIRRLHEITQAYDKGFDYQIEGLLRLGLERFNLDIGILARIEGDTYRIESCVCPEHMPLKSGDTFEFGMTYCAVTCEAEDVVAVEHVGQSDILGSHPAYRQFGLESYIAIPIHIGKMTWGTLNFSSPAPYPRQFQDKDIDALQLMASWIEVELVRLQQEKQLRELNFKLKEMASIDPQTQLMNRPVFMDLVSRSMSQLRRYQTETESALLMLDIDDFRSLNDSYGYQLGDRLLKAFAQVLSRGLRSYDAVARYGGDEFIIWLGETDREGIRVVCDRLMSGLAQLELIDEKLSVSIGICHLKTRPFGMDAMAEFVQPEQVIDVMIAQADQALCRAKANGKARYEFYSDEPVYQDTLS</sequence>
<dbReference type="STRING" id="1654360.EA58_07290"/>
<dbReference type="InterPro" id="IPR043128">
    <property type="entry name" value="Rev_trsase/Diguanyl_cyclase"/>
</dbReference>
<gene>
    <name evidence="4" type="ORF">EA58_07290</name>
</gene>
<dbReference type="PANTHER" id="PTHR45138">
    <property type="entry name" value="REGULATORY COMPONENTS OF SENSORY TRANSDUCTION SYSTEM"/>
    <property type="match status" value="1"/>
</dbReference>
<dbReference type="GO" id="GO:1902201">
    <property type="term" value="P:negative regulation of bacterial-type flagellum-dependent cell motility"/>
    <property type="evidence" value="ECO:0007669"/>
    <property type="project" value="TreeGrafter"/>
</dbReference>
<dbReference type="SUPFAM" id="SSF55781">
    <property type="entry name" value="GAF domain-like"/>
    <property type="match status" value="1"/>
</dbReference>
<dbReference type="EMBL" id="JMIB01000010">
    <property type="protein sequence ID" value="KDM92287.1"/>
    <property type="molecule type" value="Genomic_DNA"/>
</dbReference>
<dbReference type="Pfam" id="PF01590">
    <property type="entry name" value="GAF"/>
    <property type="match status" value="1"/>
</dbReference>
<evidence type="ECO:0000256" key="2">
    <source>
        <dbReference type="ARBA" id="ARBA00034247"/>
    </source>
</evidence>
<evidence type="ECO:0000313" key="5">
    <source>
        <dbReference type="Proteomes" id="UP000027192"/>
    </source>
</evidence>
<evidence type="ECO:0000256" key="1">
    <source>
        <dbReference type="ARBA" id="ARBA00012528"/>
    </source>
</evidence>
<dbReference type="Proteomes" id="UP000027192">
    <property type="component" value="Unassembled WGS sequence"/>
</dbReference>
<dbReference type="OrthoDB" id="5800589at2"/>
<proteinExistence type="predicted"/>
<dbReference type="GO" id="GO:0005886">
    <property type="term" value="C:plasma membrane"/>
    <property type="evidence" value="ECO:0007669"/>
    <property type="project" value="TreeGrafter"/>
</dbReference>
<dbReference type="Gene3D" id="3.30.70.270">
    <property type="match status" value="1"/>
</dbReference>
<name>A0A066RX82_9GAMM</name>
<dbReference type="InterPro" id="IPR050469">
    <property type="entry name" value="Diguanylate_Cyclase"/>
</dbReference>
<feature type="domain" description="GGDEF" evidence="3">
    <location>
        <begin position="215"/>
        <end position="357"/>
    </location>
</feature>
<organism evidence="4 5">
    <name type="scientific">Photobacterium galatheae</name>
    <dbReference type="NCBI Taxonomy" id="1654360"/>
    <lineage>
        <taxon>Bacteria</taxon>
        <taxon>Pseudomonadati</taxon>
        <taxon>Pseudomonadota</taxon>
        <taxon>Gammaproteobacteria</taxon>
        <taxon>Vibrionales</taxon>
        <taxon>Vibrionaceae</taxon>
        <taxon>Photobacterium</taxon>
    </lineage>
</organism>
<reference evidence="4 5" key="1">
    <citation type="submission" date="2014-04" db="EMBL/GenBank/DDBJ databases">
        <title>Draft genome sequence of Photobacterium halotolerans S2753: a solonamide, ngercheumicin and holomycin producer.</title>
        <authorList>
            <person name="Machado H.R."/>
            <person name="Gram L."/>
        </authorList>
    </citation>
    <scope>NUCLEOTIDE SEQUENCE [LARGE SCALE GENOMIC DNA]</scope>
    <source>
        <strain evidence="4 5">S2753</strain>
    </source>
</reference>
<dbReference type="SUPFAM" id="SSF55073">
    <property type="entry name" value="Nucleotide cyclase"/>
    <property type="match status" value="1"/>
</dbReference>
<dbReference type="Pfam" id="PF00990">
    <property type="entry name" value="GGDEF"/>
    <property type="match status" value="1"/>
</dbReference>
<dbReference type="GO" id="GO:0043709">
    <property type="term" value="P:cell adhesion involved in single-species biofilm formation"/>
    <property type="evidence" value="ECO:0007669"/>
    <property type="project" value="TreeGrafter"/>
</dbReference>
<dbReference type="InterPro" id="IPR029787">
    <property type="entry name" value="Nucleotide_cyclase"/>
</dbReference>
<comment type="caution">
    <text evidence="4">The sequence shown here is derived from an EMBL/GenBank/DDBJ whole genome shotgun (WGS) entry which is preliminary data.</text>
</comment>
<dbReference type="NCBIfam" id="TIGR00254">
    <property type="entry name" value="GGDEF"/>
    <property type="match status" value="1"/>
</dbReference>
<dbReference type="InterPro" id="IPR000160">
    <property type="entry name" value="GGDEF_dom"/>
</dbReference>
<evidence type="ECO:0000313" key="4">
    <source>
        <dbReference type="EMBL" id="KDM92287.1"/>
    </source>
</evidence>
<dbReference type="SMART" id="SM00267">
    <property type="entry name" value="GGDEF"/>
    <property type="match status" value="1"/>
</dbReference>
<dbReference type="InterPro" id="IPR003018">
    <property type="entry name" value="GAF"/>
</dbReference>
<dbReference type="AlphaFoldDB" id="A0A066RX82"/>
<comment type="catalytic activity">
    <reaction evidence="2">
        <text>2 GTP = 3',3'-c-di-GMP + 2 diphosphate</text>
        <dbReference type="Rhea" id="RHEA:24898"/>
        <dbReference type="ChEBI" id="CHEBI:33019"/>
        <dbReference type="ChEBI" id="CHEBI:37565"/>
        <dbReference type="ChEBI" id="CHEBI:58805"/>
        <dbReference type="EC" id="2.7.7.65"/>
    </reaction>
</comment>
<dbReference type="CDD" id="cd01949">
    <property type="entry name" value="GGDEF"/>
    <property type="match status" value="1"/>
</dbReference>
<dbReference type="RefSeq" id="WP_036750725.1">
    <property type="nucleotide sequence ID" value="NZ_JAGSGC010000012.1"/>
</dbReference>
<keyword evidence="5" id="KW-1185">Reference proteome</keyword>
<protein>
    <recommendedName>
        <fullName evidence="1">diguanylate cyclase</fullName>
        <ecNumber evidence="1">2.7.7.65</ecNumber>
    </recommendedName>
</protein>
<dbReference type="PROSITE" id="PS50887">
    <property type="entry name" value="GGDEF"/>
    <property type="match status" value="1"/>
</dbReference>
<dbReference type="Gene3D" id="3.30.450.40">
    <property type="match status" value="1"/>
</dbReference>
<evidence type="ECO:0000259" key="3">
    <source>
        <dbReference type="PROSITE" id="PS50887"/>
    </source>
</evidence>
<dbReference type="PANTHER" id="PTHR45138:SF9">
    <property type="entry name" value="DIGUANYLATE CYCLASE DGCM-RELATED"/>
    <property type="match status" value="1"/>
</dbReference>
<dbReference type="GO" id="GO:0052621">
    <property type="term" value="F:diguanylate cyclase activity"/>
    <property type="evidence" value="ECO:0007669"/>
    <property type="project" value="UniProtKB-EC"/>
</dbReference>
<dbReference type="EC" id="2.7.7.65" evidence="1"/>
<dbReference type="InterPro" id="IPR029016">
    <property type="entry name" value="GAF-like_dom_sf"/>
</dbReference>
<accession>A0A066RX82</accession>